<proteinExistence type="predicted"/>
<organism evidence="1 2">
    <name type="scientific">Desulfobacter hydrogenophilus</name>
    <dbReference type="NCBI Taxonomy" id="2291"/>
    <lineage>
        <taxon>Bacteria</taxon>
        <taxon>Pseudomonadati</taxon>
        <taxon>Thermodesulfobacteriota</taxon>
        <taxon>Desulfobacteria</taxon>
        <taxon>Desulfobacterales</taxon>
        <taxon>Desulfobacteraceae</taxon>
        <taxon>Desulfobacter</taxon>
    </lineage>
</organism>
<gene>
    <name evidence="1" type="ORF">DO021_05130</name>
</gene>
<evidence type="ECO:0000313" key="2">
    <source>
        <dbReference type="Proteomes" id="UP000248798"/>
    </source>
</evidence>
<sequence>MARFFAGGDAWANGCHVETIGDLEILFVSVLDLGISNDLMLLLKSYNILASTSCSKGPVTMVRGKEFFNVGVFRKIKGQ</sequence>
<name>A0A328FJC2_9BACT</name>
<evidence type="ECO:0000313" key="1">
    <source>
        <dbReference type="EMBL" id="RAM03005.1"/>
    </source>
</evidence>
<reference evidence="1 2" key="1">
    <citation type="submission" date="2018-06" db="EMBL/GenBank/DDBJ databases">
        <title>Complete Genome Sequence of Desulfobacter hydrogenophilus (DSM3380).</title>
        <authorList>
            <person name="Marietou A."/>
            <person name="Schreiber L."/>
            <person name="Marshall I."/>
            <person name="Jorgensen B."/>
        </authorList>
    </citation>
    <scope>NUCLEOTIDE SEQUENCE [LARGE SCALE GENOMIC DNA]</scope>
    <source>
        <strain evidence="1 2">DSM 3380</strain>
    </source>
</reference>
<dbReference type="Proteomes" id="UP000248798">
    <property type="component" value="Unassembled WGS sequence"/>
</dbReference>
<dbReference type="AlphaFoldDB" id="A0A328FJC2"/>
<accession>A0A328FJC2</accession>
<comment type="caution">
    <text evidence="1">The sequence shown here is derived from an EMBL/GenBank/DDBJ whole genome shotgun (WGS) entry which is preliminary data.</text>
</comment>
<dbReference type="EMBL" id="QLNI01000008">
    <property type="protein sequence ID" value="RAM03005.1"/>
    <property type="molecule type" value="Genomic_DNA"/>
</dbReference>
<protein>
    <submittedName>
        <fullName evidence="1">Uncharacterized protein</fullName>
    </submittedName>
</protein>